<protein>
    <submittedName>
        <fullName evidence="1">Uncharacterized protein</fullName>
    </submittedName>
</protein>
<sequence length="444" mass="50138">MSNLITKSIQNVRDASFNVTGYNHEFNPNILQKPILDSDASNNSLNANEFVPNSLESARRVNQVLENNTSIMNDLTETENKFFPNSQNLQESTLEINQRLFDTDLAQIVPKIISHGNANQHTPSQNTQNVASSNKNNDIKQKYFDPVIITNTGNMNTQTDKQKDNLPLVSEILSNTKNIVESMMKVLPETAKDANNLLNKVIPQSQDINTPKSAKESQNHLAQNNQETRIIYNDLPTNKNNSTAEDSNKQSTLLKDFSIPLLRFLSDFNELENNNNKTKLDFSPIQINESANDSIDEELSIKKESKLTDIAIATSVLPNQIESNTVVSITEHQAKISSDVQNSKNVSNVIKSNLEEEKNLQDNSSANDRINQLSENQITHVDDNLLDSNNHHSLIDDLKDKDLHLQLSEEKLQEISDRLINALRPIIEKKLDNNKTYVTNHYNK</sequence>
<dbReference type="AlphaFoldDB" id="A0A151INX4"/>
<dbReference type="Proteomes" id="UP000078542">
    <property type="component" value="Unassembled WGS sequence"/>
</dbReference>
<evidence type="ECO:0000313" key="2">
    <source>
        <dbReference type="Proteomes" id="UP000078542"/>
    </source>
</evidence>
<dbReference type="EMBL" id="KQ976899">
    <property type="protein sequence ID" value="KYN07172.1"/>
    <property type="molecule type" value="Genomic_DNA"/>
</dbReference>
<evidence type="ECO:0000313" key="1">
    <source>
        <dbReference type="EMBL" id="KYN07172.1"/>
    </source>
</evidence>
<gene>
    <name evidence="1" type="ORF">ALC62_01838</name>
</gene>
<keyword evidence="2" id="KW-1185">Reference proteome</keyword>
<proteinExistence type="predicted"/>
<accession>A0A151INX4</accession>
<reference evidence="1 2" key="1">
    <citation type="submission" date="2016-03" db="EMBL/GenBank/DDBJ databases">
        <title>Cyphomyrmex costatus WGS genome.</title>
        <authorList>
            <person name="Nygaard S."/>
            <person name="Hu H."/>
            <person name="Boomsma J."/>
            <person name="Zhang G."/>
        </authorList>
    </citation>
    <scope>NUCLEOTIDE SEQUENCE [LARGE SCALE GENOMIC DNA]</scope>
    <source>
        <strain evidence="1">MS0001</strain>
        <tissue evidence="1">Whole body</tissue>
    </source>
</reference>
<name>A0A151INX4_9HYME</name>
<organism evidence="1 2">
    <name type="scientific">Cyphomyrmex costatus</name>
    <dbReference type="NCBI Taxonomy" id="456900"/>
    <lineage>
        <taxon>Eukaryota</taxon>
        <taxon>Metazoa</taxon>
        <taxon>Ecdysozoa</taxon>
        <taxon>Arthropoda</taxon>
        <taxon>Hexapoda</taxon>
        <taxon>Insecta</taxon>
        <taxon>Pterygota</taxon>
        <taxon>Neoptera</taxon>
        <taxon>Endopterygota</taxon>
        <taxon>Hymenoptera</taxon>
        <taxon>Apocrita</taxon>
        <taxon>Aculeata</taxon>
        <taxon>Formicoidea</taxon>
        <taxon>Formicidae</taxon>
        <taxon>Myrmicinae</taxon>
        <taxon>Cyphomyrmex</taxon>
    </lineage>
</organism>